<feature type="region of interest" description="Disordered" evidence="1">
    <location>
        <begin position="138"/>
        <end position="159"/>
    </location>
</feature>
<evidence type="ECO:0000313" key="2">
    <source>
        <dbReference type="EMBL" id="GFH14782.1"/>
    </source>
</evidence>
<dbReference type="Proteomes" id="UP000485058">
    <property type="component" value="Unassembled WGS sequence"/>
</dbReference>
<proteinExistence type="predicted"/>
<name>A0A699ZGQ7_HAELA</name>
<evidence type="ECO:0000313" key="3">
    <source>
        <dbReference type="Proteomes" id="UP000485058"/>
    </source>
</evidence>
<feature type="non-terminal residue" evidence="2">
    <location>
        <position position="1"/>
    </location>
</feature>
<organism evidence="2 3">
    <name type="scientific">Haematococcus lacustris</name>
    <name type="common">Green alga</name>
    <name type="synonym">Haematococcus pluvialis</name>
    <dbReference type="NCBI Taxonomy" id="44745"/>
    <lineage>
        <taxon>Eukaryota</taxon>
        <taxon>Viridiplantae</taxon>
        <taxon>Chlorophyta</taxon>
        <taxon>core chlorophytes</taxon>
        <taxon>Chlorophyceae</taxon>
        <taxon>CS clade</taxon>
        <taxon>Chlamydomonadales</taxon>
        <taxon>Haematococcaceae</taxon>
        <taxon>Haematococcus</taxon>
    </lineage>
</organism>
<accession>A0A699ZGQ7</accession>
<reference evidence="2 3" key="1">
    <citation type="submission" date="2020-02" db="EMBL/GenBank/DDBJ databases">
        <title>Draft genome sequence of Haematococcus lacustris strain NIES-144.</title>
        <authorList>
            <person name="Morimoto D."/>
            <person name="Nakagawa S."/>
            <person name="Yoshida T."/>
            <person name="Sawayama S."/>
        </authorList>
    </citation>
    <scope>NUCLEOTIDE SEQUENCE [LARGE SCALE GENOMIC DNA]</scope>
    <source>
        <strain evidence="2 3">NIES-144</strain>
    </source>
</reference>
<comment type="caution">
    <text evidence="2">The sequence shown here is derived from an EMBL/GenBank/DDBJ whole genome shotgun (WGS) entry which is preliminary data.</text>
</comment>
<evidence type="ECO:0000256" key="1">
    <source>
        <dbReference type="SAM" id="MobiDB-lite"/>
    </source>
</evidence>
<protein>
    <submittedName>
        <fullName evidence="2">Uncharacterized protein</fullName>
    </submittedName>
</protein>
<dbReference type="EMBL" id="BLLF01000766">
    <property type="protein sequence ID" value="GFH14782.1"/>
    <property type="molecule type" value="Genomic_DNA"/>
</dbReference>
<keyword evidence="3" id="KW-1185">Reference proteome</keyword>
<gene>
    <name evidence="2" type="ORF">HaLaN_10896</name>
</gene>
<dbReference type="AlphaFoldDB" id="A0A699ZGQ7"/>
<sequence length="159" mass="17424">MPPCWPVPGVSGCEVSRMMKVHLASSSRQEACMTYSSSMLKGSDSVKSGSFALPRRVSAHLLYVSTWCERYGTSLQRVPVSVKFALSNIVRPSLGSRLIPSGERVEDRVKVRIGSVGRWWSQSGWPHVSMHVAAASVQRGKSIPSPGPDVLNKHQHQVL</sequence>